<dbReference type="GO" id="GO:0004515">
    <property type="term" value="F:nicotinate-nucleotide adenylyltransferase activity"/>
    <property type="evidence" value="ECO:0007669"/>
    <property type="project" value="TreeGrafter"/>
</dbReference>
<name>A0A9P6DS55_9AGAM</name>
<dbReference type="GO" id="GO:0000309">
    <property type="term" value="F:nicotinamide-nucleotide adenylyltransferase activity"/>
    <property type="evidence" value="ECO:0007669"/>
    <property type="project" value="TreeGrafter"/>
</dbReference>
<protein>
    <recommendedName>
        <fullName evidence="2">Cytidyltransferase-like domain-containing protein</fullName>
    </recommendedName>
</protein>
<keyword evidence="4" id="KW-1185">Reference proteome</keyword>
<dbReference type="GO" id="GO:0009435">
    <property type="term" value="P:NAD+ biosynthetic process"/>
    <property type="evidence" value="ECO:0007669"/>
    <property type="project" value="TreeGrafter"/>
</dbReference>
<reference evidence="3" key="1">
    <citation type="journal article" date="2020" name="Nat. Commun.">
        <title>Large-scale genome sequencing of mycorrhizal fungi provides insights into the early evolution of symbiotic traits.</title>
        <authorList>
            <person name="Miyauchi S."/>
            <person name="Kiss E."/>
            <person name="Kuo A."/>
            <person name="Drula E."/>
            <person name="Kohler A."/>
            <person name="Sanchez-Garcia M."/>
            <person name="Morin E."/>
            <person name="Andreopoulos B."/>
            <person name="Barry K.W."/>
            <person name="Bonito G."/>
            <person name="Buee M."/>
            <person name="Carver A."/>
            <person name="Chen C."/>
            <person name="Cichocki N."/>
            <person name="Clum A."/>
            <person name="Culley D."/>
            <person name="Crous P.W."/>
            <person name="Fauchery L."/>
            <person name="Girlanda M."/>
            <person name="Hayes R.D."/>
            <person name="Keri Z."/>
            <person name="LaButti K."/>
            <person name="Lipzen A."/>
            <person name="Lombard V."/>
            <person name="Magnuson J."/>
            <person name="Maillard F."/>
            <person name="Murat C."/>
            <person name="Nolan M."/>
            <person name="Ohm R.A."/>
            <person name="Pangilinan J."/>
            <person name="Pereira M.F."/>
            <person name="Perotto S."/>
            <person name="Peter M."/>
            <person name="Pfister S."/>
            <person name="Riley R."/>
            <person name="Sitrit Y."/>
            <person name="Stielow J.B."/>
            <person name="Szollosi G."/>
            <person name="Zifcakova L."/>
            <person name="Stursova M."/>
            <person name="Spatafora J.W."/>
            <person name="Tedersoo L."/>
            <person name="Vaario L.M."/>
            <person name="Yamada A."/>
            <person name="Yan M."/>
            <person name="Wang P."/>
            <person name="Xu J."/>
            <person name="Bruns T."/>
            <person name="Baldrian P."/>
            <person name="Vilgalys R."/>
            <person name="Dunand C."/>
            <person name="Henrissat B."/>
            <person name="Grigoriev I.V."/>
            <person name="Hibbett D."/>
            <person name="Nagy L.G."/>
            <person name="Martin F.M."/>
        </authorList>
    </citation>
    <scope>NUCLEOTIDE SEQUENCE</scope>
    <source>
        <strain evidence="3">UP504</strain>
    </source>
</reference>
<dbReference type="PANTHER" id="PTHR12039:SF0">
    <property type="entry name" value="NICOTINAMIDE-NUCLEOTIDE ADENYLYLTRANSFERASE"/>
    <property type="match status" value="1"/>
</dbReference>
<dbReference type="InterPro" id="IPR051182">
    <property type="entry name" value="Euk_NMN_adenylyltrnsfrase"/>
</dbReference>
<comment type="caution">
    <text evidence="3">The sequence shown here is derived from an EMBL/GenBank/DDBJ whole genome shotgun (WGS) entry which is preliminary data.</text>
</comment>
<dbReference type="SUPFAM" id="SSF52374">
    <property type="entry name" value="Nucleotidylyl transferase"/>
    <property type="match status" value="1"/>
</dbReference>
<evidence type="ECO:0000256" key="1">
    <source>
        <dbReference type="SAM" id="MobiDB-lite"/>
    </source>
</evidence>
<dbReference type="Pfam" id="PF01467">
    <property type="entry name" value="CTP_transf_like"/>
    <property type="match status" value="1"/>
</dbReference>
<organism evidence="3 4">
    <name type="scientific">Hydnum rufescens UP504</name>
    <dbReference type="NCBI Taxonomy" id="1448309"/>
    <lineage>
        <taxon>Eukaryota</taxon>
        <taxon>Fungi</taxon>
        <taxon>Dikarya</taxon>
        <taxon>Basidiomycota</taxon>
        <taxon>Agaricomycotina</taxon>
        <taxon>Agaricomycetes</taxon>
        <taxon>Cantharellales</taxon>
        <taxon>Hydnaceae</taxon>
        <taxon>Hydnum</taxon>
    </lineage>
</organism>
<evidence type="ECO:0000313" key="3">
    <source>
        <dbReference type="EMBL" id="KAF9508270.1"/>
    </source>
</evidence>
<dbReference type="EMBL" id="MU129062">
    <property type="protein sequence ID" value="KAF9508270.1"/>
    <property type="molecule type" value="Genomic_DNA"/>
</dbReference>
<dbReference type="AlphaFoldDB" id="A0A9P6DS55"/>
<feature type="region of interest" description="Disordered" evidence="1">
    <location>
        <begin position="224"/>
        <end position="249"/>
    </location>
</feature>
<gene>
    <name evidence="3" type="ORF">BS47DRAFT_1417218</name>
</gene>
<dbReference type="OrthoDB" id="422187at2759"/>
<accession>A0A9P6DS55</accession>
<evidence type="ECO:0000313" key="4">
    <source>
        <dbReference type="Proteomes" id="UP000886523"/>
    </source>
</evidence>
<dbReference type="PANTHER" id="PTHR12039">
    <property type="entry name" value="NICOTINAMIDE MONONUCLEOTIDE ADENYLYLTRANSFERASE"/>
    <property type="match status" value="1"/>
</dbReference>
<sequence length="249" mass="27535">MASSSSTPETGYSFPIHRLSHLNDPEKIPIVLVACGSFSPITYAHLRMFEMAQDFCRQNTDFEVVAGYLSPVGDEYKKAGLLSASRRVEMCRLACDQASSWLMVDDWEASTPEYQRTAIVLDHFDHAINTVRGGVSDEDGTMHPVRVMLLAGSDLIHTMSEPGVWSAPDLEHILGGYGTQLIHNDVSSTKIRLFLRRGMSVHYLLPDSVIRYIKDNRLYVDDSNTGGAGSEKLDSKGDTRPTAPWAPAT</sequence>
<proteinExistence type="predicted"/>
<dbReference type="Proteomes" id="UP000886523">
    <property type="component" value="Unassembled WGS sequence"/>
</dbReference>
<feature type="domain" description="Cytidyltransferase-like" evidence="2">
    <location>
        <begin position="33"/>
        <end position="192"/>
    </location>
</feature>
<dbReference type="InterPro" id="IPR014729">
    <property type="entry name" value="Rossmann-like_a/b/a_fold"/>
</dbReference>
<dbReference type="Gene3D" id="3.40.50.620">
    <property type="entry name" value="HUPs"/>
    <property type="match status" value="2"/>
</dbReference>
<dbReference type="InterPro" id="IPR004821">
    <property type="entry name" value="Cyt_trans-like"/>
</dbReference>
<evidence type="ECO:0000259" key="2">
    <source>
        <dbReference type="Pfam" id="PF01467"/>
    </source>
</evidence>